<feature type="region of interest" description="Disordered" evidence="1">
    <location>
        <begin position="314"/>
        <end position="333"/>
    </location>
</feature>
<name>A0ABW5UYU3_9MICO</name>
<dbReference type="Proteomes" id="UP001597492">
    <property type="component" value="Unassembled WGS sequence"/>
</dbReference>
<comment type="caution">
    <text evidence="3">The sequence shown here is derived from an EMBL/GenBank/DDBJ whole genome shotgun (WGS) entry which is preliminary data.</text>
</comment>
<dbReference type="InterPro" id="IPR008526">
    <property type="entry name" value="YedI"/>
</dbReference>
<keyword evidence="2" id="KW-1133">Transmembrane helix</keyword>
<reference evidence="4" key="1">
    <citation type="journal article" date="2019" name="Int. J. Syst. Evol. Microbiol.">
        <title>The Global Catalogue of Microorganisms (GCM) 10K type strain sequencing project: providing services to taxonomists for standard genome sequencing and annotation.</title>
        <authorList>
            <consortium name="The Broad Institute Genomics Platform"/>
            <consortium name="The Broad Institute Genome Sequencing Center for Infectious Disease"/>
            <person name="Wu L."/>
            <person name="Ma J."/>
        </authorList>
    </citation>
    <scope>NUCLEOTIDE SEQUENCE [LARGE SCALE GENOMIC DNA]</scope>
    <source>
        <strain evidence="4">TISTR 1514</strain>
    </source>
</reference>
<keyword evidence="2" id="KW-0472">Membrane</keyword>
<feature type="transmembrane region" description="Helical" evidence="2">
    <location>
        <begin position="168"/>
        <end position="196"/>
    </location>
</feature>
<sequence length="333" mass="34952">MSVGLVALLDDIAALARAAAASIDDVAGMAAKASAKAAGVVIDDAAVTPQYVAGLSPKRELPIIWRIARNSMLNKLFLILPIALLLAEYLPVALPPLLMLGGAYLCFEGAEKLIERFGGHAAEKDAAGAEQRRSTDEKAIVASATRTDIILSAEIMVISMNEVLDQTFWARLAIMVIVAVLMTVVVYGAVAILVKLDDVGLAMSKSQRTARARFGRGLMNVMPHVFDVIAWVGTIAMLWVGGHLWLVNLAELGVHAPYDFVHHLEGFGAAVPGIGAALGWLINTACSFVFGVVLGSIIVGIVHVLPFGKSHAKDAEHGTPEAGAPKADGAPNA</sequence>
<feature type="transmembrane region" description="Helical" evidence="2">
    <location>
        <begin position="280"/>
        <end position="305"/>
    </location>
</feature>
<keyword evidence="4" id="KW-1185">Reference proteome</keyword>
<dbReference type="Pfam" id="PF05661">
    <property type="entry name" value="DUF808"/>
    <property type="match status" value="1"/>
</dbReference>
<evidence type="ECO:0000313" key="4">
    <source>
        <dbReference type="Proteomes" id="UP001597492"/>
    </source>
</evidence>
<evidence type="ECO:0000313" key="3">
    <source>
        <dbReference type="EMBL" id="MFD2758376.1"/>
    </source>
</evidence>
<evidence type="ECO:0000256" key="1">
    <source>
        <dbReference type="SAM" id="MobiDB-lite"/>
    </source>
</evidence>
<dbReference type="PANTHER" id="PTHR30503">
    <property type="entry name" value="INNER MEMBRANE PROTEIN YEDI"/>
    <property type="match status" value="1"/>
</dbReference>
<dbReference type="PIRSF" id="PIRSF016660">
    <property type="entry name" value="YedI"/>
    <property type="match status" value="1"/>
</dbReference>
<protein>
    <submittedName>
        <fullName evidence="3">DUF808 domain-containing protein</fullName>
    </submittedName>
</protein>
<gene>
    <name evidence="3" type="ORF">ACFSW7_08290</name>
</gene>
<dbReference type="PANTHER" id="PTHR30503:SF3">
    <property type="entry name" value="INNER MEMBRANE PROTEIN YEDI"/>
    <property type="match status" value="1"/>
</dbReference>
<keyword evidence="2" id="KW-0812">Transmembrane</keyword>
<feature type="transmembrane region" description="Helical" evidence="2">
    <location>
        <begin position="217"/>
        <end position="240"/>
    </location>
</feature>
<dbReference type="RefSeq" id="WP_019619412.1">
    <property type="nucleotide sequence ID" value="NZ_JBHUNE010000006.1"/>
</dbReference>
<accession>A0ABW5UYU3</accession>
<feature type="transmembrane region" description="Helical" evidence="2">
    <location>
        <begin position="76"/>
        <end position="94"/>
    </location>
</feature>
<evidence type="ECO:0000256" key="2">
    <source>
        <dbReference type="SAM" id="Phobius"/>
    </source>
</evidence>
<organism evidence="3 4">
    <name type="scientific">Gulosibacter faecalis</name>
    <dbReference type="NCBI Taxonomy" id="272240"/>
    <lineage>
        <taxon>Bacteria</taxon>
        <taxon>Bacillati</taxon>
        <taxon>Actinomycetota</taxon>
        <taxon>Actinomycetes</taxon>
        <taxon>Micrococcales</taxon>
        <taxon>Microbacteriaceae</taxon>
        <taxon>Gulosibacter</taxon>
    </lineage>
</organism>
<proteinExistence type="predicted"/>
<dbReference type="EMBL" id="JBHUNE010000006">
    <property type="protein sequence ID" value="MFD2758376.1"/>
    <property type="molecule type" value="Genomic_DNA"/>
</dbReference>